<dbReference type="HOGENOM" id="CLU_1946478_0_0_11"/>
<proteinExistence type="predicted"/>
<reference evidence="1 2" key="1">
    <citation type="journal article" date="2012" name="J. Bacteriol.">
        <title>Complete Genome Sequence of Mycobacterium vaccae Type Strain ATCC 25954.</title>
        <authorList>
            <person name="Ho Y.S."/>
            <person name="Adroub S.A."/>
            <person name="Abadi M."/>
            <person name="Al Alwan B."/>
            <person name="Alkhateeb R."/>
            <person name="Gao G."/>
            <person name="Ragab A."/>
            <person name="Ali S."/>
            <person name="van Soolingen D."/>
            <person name="Bitter W."/>
            <person name="Pain A."/>
            <person name="Abdallah A.M."/>
        </authorList>
    </citation>
    <scope>NUCLEOTIDE SEQUENCE [LARGE SCALE GENOMIC DNA]</scope>
    <source>
        <strain evidence="1 2">ATCC 25954</strain>
    </source>
</reference>
<protein>
    <submittedName>
        <fullName evidence="1">Uncharacterized protein</fullName>
    </submittedName>
</protein>
<sequence>MDLDEVQKTVRQTLVEKVLPAVESESARGELQAVIEMLDNLNRRLSWDAAEVSASVARTRELATALGAQPDGSGDGLDALRTERRIVGERLAAAYTEDIDPAVVRAVAAFSTEDIAAEISRGLLPGLPG</sequence>
<dbReference type="eggNOG" id="ENOG5032F6V">
    <property type="taxonomic scope" value="Bacteria"/>
</dbReference>
<dbReference type="PATRIC" id="fig|1194972.3.peg.1765"/>
<evidence type="ECO:0000313" key="1">
    <source>
        <dbReference type="EMBL" id="EJZ10442.1"/>
    </source>
</evidence>
<name>K0UTJ2_MYCVA</name>
<evidence type="ECO:0000313" key="2">
    <source>
        <dbReference type="Proteomes" id="UP000006072"/>
    </source>
</evidence>
<gene>
    <name evidence="1" type="ORF">MVAC_08779</name>
</gene>
<organism evidence="1 2">
    <name type="scientific">Mycolicibacterium vaccae ATCC 25954</name>
    <dbReference type="NCBI Taxonomy" id="1194972"/>
    <lineage>
        <taxon>Bacteria</taxon>
        <taxon>Bacillati</taxon>
        <taxon>Actinomycetota</taxon>
        <taxon>Actinomycetes</taxon>
        <taxon>Mycobacteriales</taxon>
        <taxon>Mycobacteriaceae</taxon>
        <taxon>Mycolicibacterium</taxon>
    </lineage>
</organism>
<dbReference type="EMBL" id="ALQA01000014">
    <property type="protein sequence ID" value="EJZ10442.1"/>
    <property type="molecule type" value="Genomic_DNA"/>
</dbReference>
<comment type="caution">
    <text evidence="1">The sequence shown here is derived from an EMBL/GenBank/DDBJ whole genome shotgun (WGS) entry which is preliminary data.</text>
</comment>
<dbReference type="AlphaFoldDB" id="K0UTJ2"/>
<dbReference type="Proteomes" id="UP000006072">
    <property type="component" value="Unassembled WGS sequence"/>
</dbReference>
<keyword evidence="2" id="KW-1185">Reference proteome</keyword>
<accession>K0UTJ2</accession>